<sequence>MALLAVTLLIATIWLFRRGRRQGRQAGVICLITSIALHVALVILIPMIPKPNGGAASSSTEPDNAVGVDEISLSSFDPEMEMEDHSAESPEADIAPLPLSAIADLLEPTQGEAIASVESDPLTPAEASEPIVKSPLDVTNESSAGETVVPESLASAPPAAMEDLFNALDAEFAKLTDPVESRPEVPTEEPATQTPSVAAKPASVRTATVESTANPATVAGERESDFANRVGSAKTEALLQTGGTWETEAAVAAALKFLAANQRADGAWDPRSSDAGVERQPLGMARPAAGTQCETAITGLALLTMIGAGNTHQQGDYADNVYRGLAYLIGQQKANGSLAGGGTIYEANYCHGMAALAMCEAAAITQDPSAVESARRAMQFTRRMQHPSTGGWRYTENDPGDLSQLGWQAMVLDAGSRAGIPPGTASVQGIGRFLKSVRAGRVGGLATYRAGEATSRTMTAEALATRLLIGQPITASEIAEAEQSLLQQKPGVGQDNYYYWYYATLALHQLQDDAWEEWNEALQRRLLSTQLPDGRWPTQSVWGGYGGRVYTTSMAALCLESYYRHAIRGSNKLQRP</sequence>
<organism evidence="3 4">
    <name type="scientific">Novipirellula artificiosorum</name>
    <dbReference type="NCBI Taxonomy" id="2528016"/>
    <lineage>
        <taxon>Bacteria</taxon>
        <taxon>Pseudomonadati</taxon>
        <taxon>Planctomycetota</taxon>
        <taxon>Planctomycetia</taxon>
        <taxon>Pirellulales</taxon>
        <taxon>Pirellulaceae</taxon>
        <taxon>Novipirellula</taxon>
    </lineage>
</organism>
<keyword evidence="2" id="KW-1133">Transmembrane helix</keyword>
<dbReference type="AlphaFoldDB" id="A0A5C6DE04"/>
<evidence type="ECO:0000256" key="2">
    <source>
        <dbReference type="SAM" id="Phobius"/>
    </source>
</evidence>
<evidence type="ECO:0000256" key="1">
    <source>
        <dbReference type="SAM" id="MobiDB-lite"/>
    </source>
</evidence>
<reference evidence="3 4" key="1">
    <citation type="submission" date="2019-02" db="EMBL/GenBank/DDBJ databases">
        <title>Deep-cultivation of Planctomycetes and their phenomic and genomic characterization uncovers novel biology.</title>
        <authorList>
            <person name="Wiegand S."/>
            <person name="Jogler M."/>
            <person name="Boedeker C."/>
            <person name="Pinto D."/>
            <person name="Vollmers J."/>
            <person name="Rivas-Marin E."/>
            <person name="Kohn T."/>
            <person name="Peeters S.H."/>
            <person name="Heuer A."/>
            <person name="Rast P."/>
            <person name="Oberbeckmann S."/>
            <person name="Bunk B."/>
            <person name="Jeske O."/>
            <person name="Meyerdierks A."/>
            <person name="Storesund J.E."/>
            <person name="Kallscheuer N."/>
            <person name="Luecker S."/>
            <person name="Lage O.M."/>
            <person name="Pohl T."/>
            <person name="Merkel B.J."/>
            <person name="Hornburger P."/>
            <person name="Mueller R.-W."/>
            <person name="Bruemmer F."/>
            <person name="Labrenz M."/>
            <person name="Spormann A.M."/>
            <person name="Op Den Camp H."/>
            <person name="Overmann J."/>
            <person name="Amann R."/>
            <person name="Jetten M.S.M."/>
            <person name="Mascher T."/>
            <person name="Medema M.H."/>
            <person name="Devos D.P."/>
            <person name="Kaster A.-K."/>
            <person name="Ovreas L."/>
            <person name="Rohde M."/>
            <person name="Galperin M.Y."/>
            <person name="Jogler C."/>
        </authorList>
    </citation>
    <scope>NUCLEOTIDE SEQUENCE [LARGE SCALE GENOMIC DNA]</scope>
    <source>
        <strain evidence="3 4">Poly41</strain>
    </source>
</reference>
<protein>
    <recommendedName>
        <fullName evidence="5">Squalene cyclase C-terminal domain-containing protein</fullName>
    </recommendedName>
</protein>
<dbReference type="InterPro" id="IPR008930">
    <property type="entry name" value="Terpenoid_cyclase/PrenylTrfase"/>
</dbReference>
<feature type="region of interest" description="Disordered" evidence="1">
    <location>
        <begin position="177"/>
        <end position="214"/>
    </location>
</feature>
<gene>
    <name evidence="3" type="ORF">Poly41_45730</name>
</gene>
<proteinExistence type="predicted"/>
<name>A0A5C6DE04_9BACT</name>
<evidence type="ECO:0008006" key="5">
    <source>
        <dbReference type="Google" id="ProtNLM"/>
    </source>
</evidence>
<evidence type="ECO:0000313" key="4">
    <source>
        <dbReference type="Proteomes" id="UP000319143"/>
    </source>
</evidence>
<dbReference type="SUPFAM" id="SSF48239">
    <property type="entry name" value="Terpenoid cyclases/Protein prenyltransferases"/>
    <property type="match status" value="1"/>
</dbReference>
<dbReference type="EMBL" id="SJPV01000008">
    <property type="protein sequence ID" value="TWU34425.1"/>
    <property type="molecule type" value="Genomic_DNA"/>
</dbReference>
<keyword evidence="4" id="KW-1185">Reference proteome</keyword>
<comment type="caution">
    <text evidence="3">The sequence shown here is derived from an EMBL/GenBank/DDBJ whole genome shotgun (WGS) entry which is preliminary data.</text>
</comment>
<dbReference type="CDD" id="cd00688">
    <property type="entry name" value="ISOPREN_C2_like"/>
    <property type="match status" value="1"/>
</dbReference>
<accession>A0A5C6DE04</accession>
<evidence type="ECO:0000313" key="3">
    <source>
        <dbReference type="EMBL" id="TWU34425.1"/>
    </source>
</evidence>
<dbReference type="Gene3D" id="1.50.10.20">
    <property type="match status" value="1"/>
</dbReference>
<keyword evidence="2" id="KW-0812">Transmembrane</keyword>
<dbReference type="OrthoDB" id="238862at2"/>
<keyword evidence="2" id="KW-0472">Membrane</keyword>
<feature type="compositionally biased region" description="Polar residues" evidence="1">
    <location>
        <begin position="205"/>
        <end position="214"/>
    </location>
</feature>
<dbReference type="Proteomes" id="UP000319143">
    <property type="component" value="Unassembled WGS sequence"/>
</dbReference>
<feature type="transmembrane region" description="Helical" evidence="2">
    <location>
        <begin position="26"/>
        <end position="48"/>
    </location>
</feature>